<keyword evidence="2" id="KW-1185">Reference proteome</keyword>
<dbReference type="EMBL" id="CM042018">
    <property type="protein sequence ID" value="KAI3829595.1"/>
    <property type="molecule type" value="Genomic_DNA"/>
</dbReference>
<accession>A0ACB9KBN7</accession>
<comment type="caution">
    <text evidence="1">The sequence shown here is derived from an EMBL/GenBank/DDBJ whole genome shotgun (WGS) entry which is preliminary data.</text>
</comment>
<name>A0ACB9KBN7_9ASTR</name>
<protein>
    <submittedName>
        <fullName evidence="1">Uncharacterized protein</fullName>
    </submittedName>
</protein>
<gene>
    <name evidence="1" type="ORF">L1987_03721</name>
</gene>
<proteinExistence type="predicted"/>
<reference evidence="1 2" key="2">
    <citation type="journal article" date="2022" name="Mol. Ecol. Resour.">
        <title>The genomes of chicory, endive, great burdock and yacon provide insights into Asteraceae paleo-polyploidization history and plant inulin production.</title>
        <authorList>
            <person name="Fan W."/>
            <person name="Wang S."/>
            <person name="Wang H."/>
            <person name="Wang A."/>
            <person name="Jiang F."/>
            <person name="Liu H."/>
            <person name="Zhao H."/>
            <person name="Xu D."/>
            <person name="Zhang Y."/>
        </authorList>
    </citation>
    <scope>NUCLEOTIDE SEQUENCE [LARGE SCALE GENOMIC DNA]</scope>
    <source>
        <strain evidence="2">cv. Yunnan</strain>
        <tissue evidence="1">Leaves</tissue>
    </source>
</reference>
<sequence>MDVNFSSIWDCLLDLSSQDFVMLCEFKNEISQYELMVNKLKAEEQCSVWLKSEQSSDPGDIFGEPKKSTQIGDEHQAKIPDIVMKETIQNEANKFIGTVEEDVKLPSVPILDEEAFLLVNTKNGQALG</sequence>
<evidence type="ECO:0000313" key="2">
    <source>
        <dbReference type="Proteomes" id="UP001056120"/>
    </source>
</evidence>
<dbReference type="Proteomes" id="UP001056120">
    <property type="component" value="Linkage Group LG01"/>
</dbReference>
<evidence type="ECO:0000313" key="1">
    <source>
        <dbReference type="EMBL" id="KAI3829595.1"/>
    </source>
</evidence>
<reference evidence="2" key="1">
    <citation type="journal article" date="2022" name="Mol. Ecol. Resour.">
        <title>The genomes of chicory, endive, great burdock and yacon provide insights into Asteraceae palaeo-polyploidization history and plant inulin production.</title>
        <authorList>
            <person name="Fan W."/>
            <person name="Wang S."/>
            <person name="Wang H."/>
            <person name="Wang A."/>
            <person name="Jiang F."/>
            <person name="Liu H."/>
            <person name="Zhao H."/>
            <person name="Xu D."/>
            <person name="Zhang Y."/>
        </authorList>
    </citation>
    <scope>NUCLEOTIDE SEQUENCE [LARGE SCALE GENOMIC DNA]</scope>
    <source>
        <strain evidence="2">cv. Yunnan</strain>
    </source>
</reference>
<organism evidence="1 2">
    <name type="scientific">Smallanthus sonchifolius</name>
    <dbReference type="NCBI Taxonomy" id="185202"/>
    <lineage>
        <taxon>Eukaryota</taxon>
        <taxon>Viridiplantae</taxon>
        <taxon>Streptophyta</taxon>
        <taxon>Embryophyta</taxon>
        <taxon>Tracheophyta</taxon>
        <taxon>Spermatophyta</taxon>
        <taxon>Magnoliopsida</taxon>
        <taxon>eudicotyledons</taxon>
        <taxon>Gunneridae</taxon>
        <taxon>Pentapetalae</taxon>
        <taxon>asterids</taxon>
        <taxon>campanulids</taxon>
        <taxon>Asterales</taxon>
        <taxon>Asteraceae</taxon>
        <taxon>Asteroideae</taxon>
        <taxon>Heliantheae alliance</taxon>
        <taxon>Millerieae</taxon>
        <taxon>Smallanthus</taxon>
    </lineage>
</organism>